<evidence type="ECO:0000313" key="3">
    <source>
        <dbReference type="Proteomes" id="UP000199223"/>
    </source>
</evidence>
<proteinExistence type="predicted"/>
<protein>
    <submittedName>
        <fullName evidence="2">Uncharacterized protein</fullName>
    </submittedName>
</protein>
<organism evidence="2 3">
    <name type="scientific">Deinococcus reticulitermitis</name>
    <dbReference type="NCBI Taxonomy" id="856736"/>
    <lineage>
        <taxon>Bacteria</taxon>
        <taxon>Thermotogati</taxon>
        <taxon>Deinococcota</taxon>
        <taxon>Deinococci</taxon>
        <taxon>Deinococcales</taxon>
        <taxon>Deinococcaceae</taxon>
        <taxon>Deinococcus</taxon>
    </lineage>
</organism>
<feature type="region of interest" description="Disordered" evidence="1">
    <location>
        <begin position="1"/>
        <end position="29"/>
    </location>
</feature>
<reference evidence="3" key="1">
    <citation type="submission" date="2016-10" db="EMBL/GenBank/DDBJ databases">
        <authorList>
            <person name="Varghese N."/>
            <person name="Submissions S."/>
        </authorList>
    </citation>
    <scope>NUCLEOTIDE SEQUENCE [LARGE SCALE GENOMIC DNA]</scope>
    <source>
        <strain evidence="3">CGMCC 1.10218</strain>
    </source>
</reference>
<dbReference type="EMBL" id="FNZA01000003">
    <property type="protein sequence ID" value="SEI97824.1"/>
    <property type="molecule type" value="Genomic_DNA"/>
</dbReference>
<dbReference type="Proteomes" id="UP000199223">
    <property type="component" value="Unassembled WGS sequence"/>
</dbReference>
<keyword evidence="3" id="KW-1185">Reference proteome</keyword>
<evidence type="ECO:0000256" key="1">
    <source>
        <dbReference type="SAM" id="MobiDB-lite"/>
    </source>
</evidence>
<name>A0A1H6V4G9_9DEIO</name>
<evidence type="ECO:0000313" key="2">
    <source>
        <dbReference type="EMBL" id="SEI97824.1"/>
    </source>
</evidence>
<accession>A0A1H6V4G9</accession>
<sequence length="243" mass="26661">MRKPMPRRQANASPTSGEPGWERDRASGEVNTEGIEQVIGLLEWPHRGRGVWRESVDHWADFWLAGGGNGLTSRPALARRPSGTRWHRQVLGSGQEQAQTVPGLWRPLQGEPARQAIPVRDAWRGELGLPSRDVLGGFPEVPWNVLTPECAGKTPEARTGLQVHLSGVEALRFQFLTGVPQRRCPIRPRGPLVGGPGKVQGQLLKMIRILNPSGEETSKYLLSADIPSSRPSAGHVPEMQKSL</sequence>
<dbReference type="AlphaFoldDB" id="A0A1H6V4G9"/>
<gene>
    <name evidence="2" type="ORF">SAMN04488058_1032</name>
</gene>
<feature type="region of interest" description="Disordered" evidence="1">
    <location>
        <begin position="86"/>
        <end position="109"/>
    </location>
</feature>